<reference evidence="3" key="1">
    <citation type="journal article" date="2015" name="Genome Announc.">
        <title>Draft Genome Sequence of Tolypothrix boutellei Strain VB521301.</title>
        <authorList>
            <person name="Chandrababunaidu M.M."/>
            <person name="Singh D."/>
            <person name="Sen D."/>
            <person name="Bhan S."/>
            <person name="Das S."/>
            <person name="Gupta A."/>
            <person name="Adhikary S.P."/>
            <person name="Tripathy S."/>
        </authorList>
    </citation>
    <scope>NUCLEOTIDE SEQUENCE</scope>
    <source>
        <strain evidence="3">VB521301</strain>
    </source>
</reference>
<dbReference type="InterPro" id="IPR036366">
    <property type="entry name" value="PGBDSf"/>
</dbReference>
<gene>
    <name evidence="3" type="ORF">DA73_0205680</name>
    <name evidence="2" type="ORF">DA73_0400023535</name>
</gene>
<dbReference type="Gene3D" id="1.10.101.10">
    <property type="entry name" value="PGBD-like superfamily/PGBD"/>
    <property type="match status" value="1"/>
</dbReference>
<sequence>MPVDTQDRTLKLGDRGDDVKHLQQDLNLLKYGPLTVDGDFGTKTETAVKHFQSNNKLTVDGIVGPQTWQVLHEQAARARRAS</sequence>
<evidence type="ECO:0000313" key="3">
    <source>
        <dbReference type="EMBL" id="KIE12947.1"/>
    </source>
</evidence>
<dbReference type="Pfam" id="PF01471">
    <property type="entry name" value="PG_binding_1"/>
    <property type="match status" value="1"/>
</dbReference>
<dbReference type="SUPFAM" id="SSF47090">
    <property type="entry name" value="PGBD-like"/>
    <property type="match status" value="1"/>
</dbReference>
<accession>A0A0C1NDS6</accession>
<dbReference type="EMBL" id="JHEG04000001">
    <property type="protein sequence ID" value="KAF3888132.1"/>
    <property type="molecule type" value="Genomic_DNA"/>
</dbReference>
<dbReference type="EMBL" id="JHEG02000019">
    <property type="protein sequence ID" value="KIE12947.1"/>
    <property type="molecule type" value="Genomic_DNA"/>
</dbReference>
<keyword evidence="4" id="KW-1185">Reference proteome</keyword>
<evidence type="ECO:0000313" key="2">
    <source>
        <dbReference type="EMBL" id="KAF3888132.1"/>
    </source>
</evidence>
<evidence type="ECO:0000313" key="4">
    <source>
        <dbReference type="Proteomes" id="UP000029738"/>
    </source>
</evidence>
<dbReference type="Proteomes" id="UP000029738">
    <property type="component" value="Unassembled WGS sequence"/>
</dbReference>
<comment type="caution">
    <text evidence="3">The sequence shown here is derived from an EMBL/GenBank/DDBJ whole genome shotgun (WGS) entry which is preliminary data.</text>
</comment>
<feature type="domain" description="Peptidoglycan binding-like" evidence="1">
    <location>
        <begin position="15"/>
        <end position="71"/>
    </location>
</feature>
<dbReference type="RefSeq" id="WP_038078334.1">
    <property type="nucleotide sequence ID" value="NZ_JHEG04000001.1"/>
</dbReference>
<reference evidence="2" key="2">
    <citation type="submission" date="2019-11" db="EMBL/GenBank/DDBJ databases">
        <title>Improved Assembly of Tolypothrix boutellei genome.</title>
        <authorList>
            <person name="Sarangi A.N."/>
            <person name="Mukherjee M."/>
            <person name="Ghosh S."/>
            <person name="Singh D."/>
            <person name="Das A."/>
            <person name="Kant S."/>
            <person name="Prusty A."/>
            <person name="Tripathy S."/>
        </authorList>
    </citation>
    <scope>NUCLEOTIDE SEQUENCE</scope>
    <source>
        <strain evidence="2">VB521301</strain>
    </source>
</reference>
<dbReference type="OrthoDB" id="517943at2"/>
<protein>
    <submittedName>
        <fullName evidence="2">Peptidoglycan-binding protein</fullName>
    </submittedName>
</protein>
<proteinExistence type="predicted"/>
<dbReference type="AlphaFoldDB" id="A0A0C1NDS6"/>
<evidence type="ECO:0000259" key="1">
    <source>
        <dbReference type="Pfam" id="PF01471"/>
    </source>
</evidence>
<dbReference type="InterPro" id="IPR002477">
    <property type="entry name" value="Peptidoglycan-bd-like"/>
</dbReference>
<dbReference type="InterPro" id="IPR036365">
    <property type="entry name" value="PGBD-like_sf"/>
</dbReference>
<name>A0A0C1NDS6_9CYAN</name>
<dbReference type="STRING" id="1479485.DA73_0205680"/>
<organism evidence="3">
    <name type="scientific">Tolypothrix bouteillei VB521301</name>
    <dbReference type="NCBI Taxonomy" id="1479485"/>
    <lineage>
        <taxon>Bacteria</taxon>
        <taxon>Bacillati</taxon>
        <taxon>Cyanobacteriota</taxon>
        <taxon>Cyanophyceae</taxon>
        <taxon>Nostocales</taxon>
        <taxon>Tolypothrichaceae</taxon>
        <taxon>Tolypothrix</taxon>
    </lineage>
</organism>